<dbReference type="InterPro" id="IPR036412">
    <property type="entry name" value="HAD-like_sf"/>
</dbReference>
<dbReference type="Gene3D" id="3.30.1240.10">
    <property type="match status" value="1"/>
</dbReference>
<name>A0A6N2S0G2_9ACTO</name>
<dbReference type="EC" id="3.1.3.-" evidence="1"/>
<proteinExistence type="predicted"/>
<dbReference type="Gene3D" id="3.40.50.1000">
    <property type="entry name" value="HAD superfamily/HAD-like"/>
    <property type="match status" value="1"/>
</dbReference>
<organism evidence="1">
    <name type="scientific">Schaalia odontolytica</name>
    <dbReference type="NCBI Taxonomy" id="1660"/>
    <lineage>
        <taxon>Bacteria</taxon>
        <taxon>Bacillati</taxon>
        <taxon>Actinomycetota</taxon>
        <taxon>Actinomycetes</taxon>
        <taxon>Actinomycetales</taxon>
        <taxon>Actinomycetaceae</taxon>
        <taxon>Schaalia</taxon>
    </lineage>
</organism>
<dbReference type="PANTHER" id="PTHR10000:SF53">
    <property type="entry name" value="5-AMINO-6-(5-PHOSPHO-D-RIBITYLAMINO)URACIL PHOSPHATASE YBJI-RELATED"/>
    <property type="match status" value="1"/>
</dbReference>
<dbReference type="GO" id="GO:0000287">
    <property type="term" value="F:magnesium ion binding"/>
    <property type="evidence" value="ECO:0007669"/>
    <property type="project" value="TreeGrafter"/>
</dbReference>
<dbReference type="PANTHER" id="PTHR10000">
    <property type="entry name" value="PHOSPHOSERINE PHOSPHATASE"/>
    <property type="match status" value="1"/>
</dbReference>
<dbReference type="EMBL" id="CACRSM010000002">
    <property type="protein sequence ID" value="VYS85791.1"/>
    <property type="molecule type" value="Genomic_DNA"/>
</dbReference>
<dbReference type="GO" id="GO:0005829">
    <property type="term" value="C:cytosol"/>
    <property type="evidence" value="ECO:0007669"/>
    <property type="project" value="TreeGrafter"/>
</dbReference>
<dbReference type="AlphaFoldDB" id="A0A6N2S0G2"/>
<dbReference type="PROSITE" id="PS01229">
    <property type="entry name" value="COF_2"/>
    <property type="match status" value="1"/>
</dbReference>
<dbReference type="SFLD" id="SFLDS00003">
    <property type="entry name" value="Haloacid_Dehalogenase"/>
    <property type="match status" value="1"/>
</dbReference>
<dbReference type="SUPFAM" id="SSF56784">
    <property type="entry name" value="HAD-like"/>
    <property type="match status" value="1"/>
</dbReference>
<dbReference type="GO" id="GO:0016791">
    <property type="term" value="F:phosphatase activity"/>
    <property type="evidence" value="ECO:0007669"/>
    <property type="project" value="TreeGrafter"/>
</dbReference>
<keyword evidence="1" id="KW-0378">Hydrolase</keyword>
<dbReference type="SFLD" id="SFLDG01140">
    <property type="entry name" value="C2.B:_Phosphomannomutase_and_P"/>
    <property type="match status" value="1"/>
</dbReference>
<reference evidence="1" key="1">
    <citation type="submission" date="2019-11" db="EMBL/GenBank/DDBJ databases">
        <authorList>
            <person name="Feng L."/>
        </authorList>
    </citation>
    <scope>NUCLEOTIDE SEQUENCE</scope>
    <source>
        <strain evidence="1">AodontolyticusLFYP35</strain>
    </source>
</reference>
<evidence type="ECO:0000313" key="1">
    <source>
        <dbReference type="EMBL" id="VYS85791.1"/>
    </source>
</evidence>
<accession>A0A6N2S0G2</accession>
<dbReference type="Pfam" id="PF08282">
    <property type="entry name" value="Hydrolase_3"/>
    <property type="match status" value="1"/>
</dbReference>
<dbReference type="InterPro" id="IPR023214">
    <property type="entry name" value="HAD_sf"/>
</dbReference>
<protein>
    <submittedName>
        <fullName evidence="1">Flavin mononucleotide phosphatase YbjI</fullName>
        <ecNumber evidence="1">3.1.3.-</ecNumber>
    </submittedName>
</protein>
<gene>
    <name evidence="1" type="primary">ybjI</name>
    <name evidence="1" type="ORF">AOLFYP35_00583</name>
</gene>
<sequence>MGALEDVIFGREEVLHMREASMPQASDPAAYADADIRLAAVDMDGTLLDDRKNFPVGLEQLLDSMEARGVTFAPASGRQIWTLINMFPGRLGMTFIGENGAIVMRDGEEISSSPLDLGTVRRCVELVRHHARQGSFFAAHPDVQDGKAQDVEAAQWDGGLVVCGKKSAYIERSDEPFLHAIVPYYARTQVVEDLIEVLDEIERGELDDAIIKLALRSAGDVKPLAERTLGSFKKSHQFALSGDNWADLQMRGVDKGQAVSELQKYLGVSPAQTAVFGDAGNDLGMMSRAEFSFAMANASPDILAAARFVAPSNNEAGVVHVLRSFLE</sequence>